<dbReference type="AlphaFoldDB" id="A0A9D5D610"/>
<evidence type="ECO:0000256" key="1">
    <source>
        <dbReference type="SAM" id="MobiDB-lite"/>
    </source>
</evidence>
<gene>
    <name evidence="2" type="ORF">J5N97_004109</name>
</gene>
<dbReference type="Proteomes" id="UP001085076">
    <property type="component" value="Miscellaneous, Linkage group lg01"/>
</dbReference>
<feature type="compositionally biased region" description="Basic and acidic residues" evidence="1">
    <location>
        <begin position="276"/>
        <end position="292"/>
    </location>
</feature>
<feature type="region of interest" description="Disordered" evidence="1">
    <location>
        <begin position="141"/>
        <end position="162"/>
    </location>
</feature>
<proteinExistence type="predicted"/>
<keyword evidence="3" id="KW-1185">Reference proteome</keyword>
<dbReference type="PANTHER" id="PTHR36757">
    <property type="entry name" value="BNAANNG22500D PROTEIN"/>
    <property type="match status" value="1"/>
</dbReference>
<evidence type="ECO:0000313" key="2">
    <source>
        <dbReference type="EMBL" id="KAJ0985753.1"/>
    </source>
</evidence>
<dbReference type="EMBL" id="JAGGNH010000001">
    <property type="protein sequence ID" value="KAJ0985753.1"/>
    <property type="molecule type" value="Genomic_DNA"/>
</dbReference>
<protein>
    <submittedName>
        <fullName evidence="2">Uncharacterized protein</fullName>
    </submittedName>
</protein>
<dbReference type="OrthoDB" id="772876at2759"/>
<sequence length="303" mass="33357">MAQDDLFVWDLSPRLSFSHDLSEADRASTAIAKVSRSPAASCDFNFGLSFQTSTQELQLRHADELFSNGKILALPIRMASPSIQPREFKKTGSSWKKIPHRKPADAPAPNFTRRLLLVHENDATGPGKCHSIKSLLTSKDVQNHPRNKKRSSGKMIDINHPRPWIPKERSRISFASYLMCSCPGENEDLGGNQGGQPTAAASANEDTLNTTDPHVLEEHFKEVVDTHGEAPPGSSIAKDASLGRQKLPTRGGKKELLTKSQARKQFPAKAPVLKHQVLEKEAEDKSKLDGVGKKRKVWLPPGP</sequence>
<organism evidence="2 3">
    <name type="scientific">Dioscorea zingiberensis</name>
    <dbReference type="NCBI Taxonomy" id="325984"/>
    <lineage>
        <taxon>Eukaryota</taxon>
        <taxon>Viridiplantae</taxon>
        <taxon>Streptophyta</taxon>
        <taxon>Embryophyta</taxon>
        <taxon>Tracheophyta</taxon>
        <taxon>Spermatophyta</taxon>
        <taxon>Magnoliopsida</taxon>
        <taxon>Liliopsida</taxon>
        <taxon>Dioscoreales</taxon>
        <taxon>Dioscoreaceae</taxon>
        <taxon>Dioscorea</taxon>
    </lineage>
</organism>
<feature type="region of interest" description="Disordered" evidence="1">
    <location>
        <begin position="226"/>
        <end position="303"/>
    </location>
</feature>
<evidence type="ECO:0000313" key="3">
    <source>
        <dbReference type="Proteomes" id="UP001085076"/>
    </source>
</evidence>
<comment type="caution">
    <text evidence="2">The sequence shown here is derived from an EMBL/GenBank/DDBJ whole genome shotgun (WGS) entry which is preliminary data.</text>
</comment>
<reference evidence="2" key="2">
    <citation type="journal article" date="2022" name="Hortic Res">
        <title>The genome of Dioscorea zingiberensis sheds light on the biosynthesis, origin and evolution of the medicinally important diosgenin saponins.</title>
        <authorList>
            <person name="Li Y."/>
            <person name="Tan C."/>
            <person name="Li Z."/>
            <person name="Guo J."/>
            <person name="Li S."/>
            <person name="Chen X."/>
            <person name="Wang C."/>
            <person name="Dai X."/>
            <person name="Yang H."/>
            <person name="Song W."/>
            <person name="Hou L."/>
            <person name="Xu J."/>
            <person name="Tong Z."/>
            <person name="Xu A."/>
            <person name="Yuan X."/>
            <person name="Wang W."/>
            <person name="Yang Q."/>
            <person name="Chen L."/>
            <person name="Sun Z."/>
            <person name="Wang K."/>
            <person name="Pan B."/>
            <person name="Chen J."/>
            <person name="Bao Y."/>
            <person name="Liu F."/>
            <person name="Qi X."/>
            <person name="Gang D.R."/>
            <person name="Wen J."/>
            <person name="Li J."/>
        </authorList>
    </citation>
    <scope>NUCLEOTIDE SEQUENCE</scope>
    <source>
        <strain evidence="2">Dzin_1.0</strain>
    </source>
</reference>
<accession>A0A9D5D610</accession>
<dbReference type="PANTHER" id="PTHR36757:SF1">
    <property type="entry name" value="GENOME ASSEMBLY, CHROMOSOME: A04"/>
    <property type="match status" value="1"/>
</dbReference>
<reference evidence="2" key="1">
    <citation type="submission" date="2021-03" db="EMBL/GenBank/DDBJ databases">
        <authorList>
            <person name="Li Z."/>
            <person name="Yang C."/>
        </authorList>
    </citation>
    <scope>NUCLEOTIDE SEQUENCE</scope>
    <source>
        <strain evidence="2">Dzin_1.0</strain>
        <tissue evidence="2">Leaf</tissue>
    </source>
</reference>
<name>A0A9D5D610_9LILI</name>